<dbReference type="InterPro" id="IPR022775">
    <property type="entry name" value="AP_mu_sigma_su"/>
</dbReference>
<sequence>MAISQFLVISNRGDTLLLRRLRGDCVGGSAEEFYSSVTERSDGAAPIFRRSGMVYYYIRRSGLYFVATTSFDMPPSFVFELINRIIGTFKDFCGVLSEESLKRNFVLAYELLDEMLDFGYVQCTNASQLKQKVYNVAVVPKVLARPSNPLRVAGSANPKTVPSTVSQRPLAAKHSRSSEIFVDVLEKMSVVLGSNDTYKSMTIEGQIQIKSFLQGHPPVRIALNEGLIINNRRAKTTSAPVLDFCSFHQSVATSDFEKSRILAITPPEGEFTLMSYRISGGATLPFKVKASVETTSESANLTINLYCSMPQHLLSNVNVKCTLPSFVRSASLNMITHHPGQTAEYNQREQAISWVIKRFRGCTGMILKASVSLEPQKTKVSKREFGPINVTFEAPMYSASNVHVRYMRIMQSQAAVPAYRWVRYITTSSSYLYRF</sequence>
<dbReference type="PIRSF" id="PIRSF005992">
    <property type="entry name" value="Clathrin_mu"/>
    <property type="match status" value="1"/>
</dbReference>
<comment type="subcellular location">
    <subcellularLocation>
        <location evidence="1">Endomembrane system</location>
    </subcellularLocation>
</comment>
<evidence type="ECO:0000313" key="8">
    <source>
        <dbReference type="Proteomes" id="UP001195914"/>
    </source>
</evidence>
<reference evidence="7" key="1">
    <citation type="journal article" date="2014" name="Nucleic Acids Res.">
        <title>The evolutionary dynamics of variant antigen genes in Babesia reveal a history of genomic innovation underlying host-parasite interaction.</title>
        <authorList>
            <person name="Jackson A.P."/>
            <person name="Otto T.D."/>
            <person name="Darby A."/>
            <person name="Ramaprasad A."/>
            <person name="Xia D."/>
            <person name="Echaide I.E."/>
            <person name="Farber M."/>
            <person name="Gahlot S."/>
            <person name="Gamble J."/>
            <person name="Gupta D."/>
            <person name="Gupta Y."/>
            <person name="Jackson L."/>
            <person name="Malandrin L."/>
            <person name="Malas T.B."/>
            <person name="Moussa E."/>
            <person name="Nair M."/>
            <person name="Reid A.J."/>
            <person name="Sanders M."/>
            <person name="Sharma J."/>
            <person name="Tracey A."/>
            <person name="Quail M.A."/>
            <person name="Weir W."/>
            <person name="Wastling J.M."/>
            <person name="Hall N."/>
            <person name="Willadsen P."/>
            <person name="Lingelbach K."/>
            <person name="Shiels B."/>
            <person name="Tait A."/>
            <person name="Berriman M."/>
            <person name="Allred D.R."/>
            <person name="Pain A."/>
        </authorList>
    </citation>
    <scope>NUCLEOTIDE SEQUENCE</scope>
    <source>
        <strain evidence="7">1802A</strain>
    </source>
</reference>
<dbReference type="Gene3D" id="3.30.450.60">
    <property type="match status" value="1"/>
</dbReference>
<evidence type="ECO:0000256" key="1">
    <source>
        <dbReference type="ARBA" id="ARBA00004308"/>
    </source>
</evidence>
<dbReference type="PROSITE" id="PS51072">
    <property type="entry name" value="MHD"/>
    <property type="match status" value="1"/>
</dbReference>
<dbReference type="GO" id="GO:0012505">
    <property type="term" value="C:endomembrane system"/>
    <property type="evidence" value="ECO:0007669"/>
    <property type="project" value="UniProtKB-SubCell"/>
</dbReference>
<dbReference type="FunFam" id="3.30.450.60:FF:000002">
    <property type="entry name" value="AP-2 complex subunit mu, putative"/>
    <property type="match status" value="1"/>
</dbReference>
<keyword evidence="8" id="KW-1185">Reference proteome</keyword>
<dbReference type="AlphaFoldDB" id="A0AAD9GK71"/>
<evidence type="ECO:0000259" key="6">
    <source>
        <dbReference type="PROSITE" id="PS51072"/>
    </source>
</evidence>
<organism evidence="7 8">
    <name type="scientific">Babesia divergens</name>
    <dbReference type="NCBI Taxonomy" id="32595"/>
    <lineage>
        <taxon>Eukaryota</taxon>
        <taxon>Sar</taxon>
        <taxon>Alveolata</taxon>
        <taxon>Apicomplexa</taxon>
        <taxon>Aconoidasida</taxon>
        <taxon>Piroplasmida</taxon>
        <taxon>Babesiidae</taxon>
        <taxon>Babesia</taxon>
    </lineage>
</organism>
<gene>
    <name evidence="7" type="ORF">X943_001735</name>
</gene>
<dbReference type="InterPro" id="IPR050431">
    <property type="entry name" value="Adaptor_comp_med_subunit"/>
</dbReference>
<dbReference type="InterPro" id="IPR036168">
    <property type="entry name" value="AP2_Mu_C_sf"/>
</dbReference>
<comment type="similarity">
    <text evidence="5">Belongs to the adaptor complexes medium subunit family.</text>
</comment>
<reference evidence="7" key="2">
    <citation type="submission" date="2021-05" db="EMBL/GenBank/DDBJ databases">
        <authorList>
            <person name="Pain A."/>
        </authorList>
    </citation>
    <scope>NUCLEOTIDE SEQUENCE</scope>
    <source>
        <strain evidence="7">1802A</strain>
    </source>
</reference>
<dbReference type="InterPro" id="IPR028565">
    <property type="entry name" value="MHD"/>
</dbReference>
<evidence type="ECO:0000256" key="2">
    <source>
        <dbReference type="ARBA" id="ARBA00022448"/>
    </source>
</evidence>
<dbReference type="GO" id="GO:0030131">
    <property type="term" value="C:clathrin adaptor complex"/>
    <property type="evidence" value="ECO:0007669"/>
    <property type="project" value="UniProtKB-UniRule"/>
</dbReference>
<feature type="domain" description="MHD" evidence="6">
    <location>
        <begin position="177"/>
        <end position="434"/>
    </location>
</feature>
<dbReference type="Proteomes" id="UP001195914">
    <property type="component" value="Unassembled WGS sequence"/>
</dbReference>
<dbReference type="InterPro" id="IPR001392">
    <property type="entry name" value="Clathrin_mu"/>
</dbReference>
<keyword evidence="2 5" id="KW-0813">Transport</keyword>
<dbReference type="Pfam" id="PF01217">
    <property type="entry name" value="Clat_adaptor_s"/>
    <property type="match status" value="1"/>
</dbReference>
<dbReference type="Pfam" id="PF00928">
    <property type="entry name" value="Adap_comp_sub"/>
    <property type="match status" value="1"/>
</dbReference>
<name>A0AAD9GK71_BABDI</name>
<accession>A0AAD9GK71</accession>
<protein>
    <submittedName>
        <fullName evidence="7">Clathrin coat assembly protein</fullName>
    </submittedName>
</protein>
<dbReference type="InterPro" id="IPR011012">
    <property type="entry name" value="Longin-like_dom_sf"/>
</dbReference>
<comment type="caution">
    <text evidence="7">The sequence shown here is derived from an EMBL/GenBank/DDBJ whole genome shotgun (WGS) entry which is preliminary data.</text>
</comment>
<dbReference type="EMBL" id="JAHBMH010000007">
    <property type="protein sequence ID" value="KAK1939631.1"/>
    <property type="molecule type" value="Genomic_DNA"/>
</dbReference>
<dbReference type="GO" id="GO:0006886">
    <property type="term" value="P:intracellular protein transport"/>
    <property type="evidence" value="ECO:0007669"/>
    <property type="project" value="UniProtKB-UniRule"/>
</dbReference>
<dbReference type="PRINTS" id="PR00314">
    <property type="entry name" value="CLATHRINADPT"/>
</dbReference>
<evidence type="ECO:0000256" key="5">
    <source>
        <dbReference type="PIRNR" id="PIRNR005992"/>
    </source>
</evidence>
<evidence type="ECO:0000313" key="7">
    <source>
        <dbReference type="EMBL" id="KAK1939631.1"/>
    </source>
</evidence>
<dbReference type="SUPFAM" id="SSF49447">
    <property type="entry name" value="Second domain of Mu2 adaptin subunit (ap50) of ap2 adaptor"/>
    <property type="match status" value="1"/>
</dbReference>
<dbReference type="CDD" id="cd14838">
    <property type="entry name" value="AP4_Mu_N"/>
    <property type="match status" value="1"/>
</dbReference>
<evidence type="ECO:0000256" key="3">
    <source>
        <dbReference type="ARBA" id="ARBA00022927"/>
    </source>
</evidence>
<dbReference type="SUPFAM" id="SSF64356">
    <property type="entry name" value="SNARE-like"/>
    <property type="match status" value="1"/>
</dbReference>
<keyword evidence="4" id="KW-0472">Membrane</keyword>
<dbReference type="Gene3D" id="2.60.40.1170">
    <property type="entry name" value="Mu homology domain, subdomain B"/>
    <property type="match status" value="2"/>
</dbReference>
<dbReference type="PANTHER" id="PTHR10529">
    <property type="entry name" value="AP COMPLEX SUBUNIT MU"/>
    <property type="match status" value="1"/>
</dbReference>
<evidence type="ECO:0000256" key="4">
    <source>
        <dbReference type="ARBA" id="ARBA00023136"/>
    </source>
</evidence>
<dbReference type="GO" id="GO:0016192">
    <property type="term" value="P:vesicle-mediated transport"/>
    <property type="evidence" value="ECO:0007669"/>
    <property type="project" value="InterPro"/>
</dbReference>
<keyword evidence="3 5" id="KW-0653">Protein transport</keyword>
<proteinExistence type="inferred from homology"/>